<dbReference type="AlphaFoldDB" id="A0A453MR83"/>
<keyword evidence="3" id="KW-1185">Reference proteome</keyword>
<keyword evidence="1" id="KW-0732">Signal</keyword>
<reference evidence="3" key="1">
    <citation type="journal article" date="2014" name="Science">
        <title>Ancient hybridizations among the ancestral genomes of bread wheat.</title>
        <authorList>
            <consortium name="International Wheat Genome Sequencing Consortium,"/>
            <person name="Marcussen T."/>
            <person name="Sandve S.R."/>
            <person name="Heier L."/>
            <person name="Spannagl M."/>
            <person name="Pfeifer M."/>
            <person name="Jakobsen K.S."/>
            <person name="Wulff B.B."/>
            <person name="Steuernagel B."/>
            <person name="Mayer K.F."/>
            <person name="Olsen O.A."/>
        </authorList>
    </citation>
    <scope>NUCLEOTIDE SEQUENCE [LARGE SCALE GENOMIC DNA]</scope>
    <source>
        <strain evidence="3">cv. AL8/78</strain>
    </source>
</reference>
<evidence type="ECO:0000256" key="1">
    <source>
        <dbReference type="SAM" id="SignalP"/>
    </source>
</evidence>
<evidence type="ECO:0000313" key="2">
    <source>
        <dbReference type="EnsemblPlants" id="AET6Gv20045900.4"/>
    </source>
</evidence>
<proteinExistence type="predicted"/>
<organism evidence="2 3">
    <name type="scientific">Aegilops tauschii subsp. strangulata</name>
    <name type="common">Goatgrass</name>
    <dbReference type="NCBI Taxonomy" id="200361"/>
    <lineage>
        <taxon>Eukaryota</taxon>
        <taxon>Viridiplantae</taxon>
        <taxon>Streptophyta</taxon>
        <taxon>Embryophyta</taxon>
        <taxon>Tracheophyta</taxon>
        <taxon>Spermatophyta</taxon>
        <taxon>Magnoliopsida</taxon>
        <taxon>Liliopsida</taxon>
        <taxon>Poales</taxon>
        <taxon>Poaceae</taxon>
        <taxon>BOP clade</taxon>
        <taxon>Pooideae</taxon>
        <taxon>Triticodae</taxon>
        <taxon>Triticeae</taxon>
        <taxon>Triticinae</taxon>
        <taxon>Aegilops</taxon>
    </lineage>
</organism>
<feature type="signal peptide" evidence="1">
    <location>
        <begin position="1"/>
        <end position="30"/>
    </location>
</feature>
<sequence>GTDLPGHAYRPTSLALLLQVLLLLAHPSPSSPFLVAAAMLCWGRSTPPLPLSGGGEAAPNIKLFLQPAYGPVGGAAPCGGT</sequence>
<evidence type="ECO:0000313" key="3">
    <source>
        <dbReference type="Proteomes" id="UP000015105"/>
    </source>
</evidence>
<reference evidence="3" key="2">
    <citation type="journal article" date="2017" name="Nat. Plants">
        <title>The Aegilops tauschii genome reveals multiple impacts of transposons.</title>
        <authorList>
            <person name="Zhao G."/>
            <person name="Zou C."/>
            <person name="Li K."/>
            <person name="Wang K."/>
            <person name="Li T."/>
            <person name="Gao L."/>
            <person name="Zhang X."/>
            <person name="Wang H."/>
            <person name="Yang Z."/>
            <person name="Liu X."/>
            <person name="Jiang W."/>
            <person name="Mao L."/>
            <person name="Kong X."/>
            <person name="Jiao Y."/>
            <person name="Jia J."/>
        </authorList>
    </citation>
    <scope>NUCLEOTIDE SEQUENCE [LARGE SCALE GENOMIC DNA]</scope>
    <source>
        <strain evidence="3">cv. AL8/78</strain>
    </source>
</reference>
<protein>
    <submittedName>
        <fullName evidence="2">Uncharacterized protein</fullName>
    </submittedName>
</protein>
<reference evidence="2" key="5">
    <citation type="journal article" date="2021" name="G3 (Bethesda)">
        <title>Aegilops tauschii genome assembly Aet v5.0 features greater sequence contiguity and improved annotation.</title>
        <authorList>
            <person name="Wang L."/>
            <person name="Zhu T."/>
            <person name="Rodriguez J.C."/>
            <person name="Deal K.R."/>
            <person name="Dubcovsky J."/>
            <person name="McGuire P.E."/>
            <person name="Lux T."/>
            <person name="Spannagl M."/>
            <person name="Mayer K.F.X."/>
            <person name="Baldrich P."/>
            <person name="Meyers B.C."/>
            <person name="Huo N."/>
            <person name="Gu Y.Q."/>
            <person name="Zhou H."/>
            <person name="Devos K.M."/>
            <person name="Bennetzen J.L."/>
            <person name="Unver T."/>
            <person name="Budak H."/>
            <person name="Gulick P.J."/>
            <person name="Galiba G."/>
            <person name="Kalapos B."/>
            <person name="Nelson D.R."/>
            <person name="Li P."/>
            <person name="You F.M."/>
            <person name="Luo M.C."/>
            <person name="Dvorak J."/>
        </authorList>
    </citation>
    <scope>NUCLEOTIDE SEQUENCE [LARGE SCALE GENOMIC DNA]</scope>
    <source>
        <strain evidence="2">cv. AL8/78</strain>
    </source>
</reference>
<accession>A0A453MR83</accession>
<dbReference type="Gramene" id="AET6Gv20045900.4">
    <property type="protein sequence ID" value="AET6Gv20045900.4"/>
    <property type="gene ID" value="AET6Gv20045900"/>
</dbReference>
<dbReference type="Proteomes" id="UP000015105">
    <property type="component" value="Chromosome 6D"/>
</dbReference>
<dbReference type="EnsemblPlants" id="AET6Gv20045900.4">
    <property type="protein sequence ID" value="AET6Gv20045900.4"/>
    <property type="gene ID" value="AET6Gv20045900"/>
</dbReference>
<reference evidence="2" key="3">
    <citation type="journal article" date="2017" name="Nature">
        <title>Genome sequence of the progenitor of the wheat D genome Aegilops tauschii.</title>
        <authorList>
            <person name="Luo M.C."/>
            <person name="Gu Y.Q."/>
            <person name="Puiu D."/>
            <person name="Wang H."/>
            <person name="Twardziok S.O."/>
            <person name="Deal K.R."/>
            <person name="Huo N."/>
            <person name="Zhu T."/>
            <person name="Wang L."/>
            <person name="Wang Y."/>
            <person name="McGuire P.E."/>
            <person name="Liu S."/>
            <person name="Long H."/>
            <person name="Ramasamy R.K."/>
            <person name="Rodriguez J.C."/>
            <person name="Van S.L."/>
            <person name="Yuan L."/>
            <person name="Wang Z."/>
            <person name="Xia Z."/>
            <person name="Xiao L."/>
            <person name="Anderson O.D."/>
            <person name="Ouyang S."/>
            <person name="Liang Y."/>
            <person name="Zimin A.V."/>
            <person name="Pertea G."/>
            <person name="Qi P."/>
            <person name="Bennetzen J.L."/>
            <person name="Dai X."/>
            <person name="Dawson M.W."/>
            <person name="Muller H.G."/>
            <person name="Kugler K."/>
            <person name="Rivarola-Duarte L."/>
            <person name="Spannagl M."/>
            <person name="Mayer K.F.X."/>
            <person name="Lu F.H."/>
            <person name="Bevan M.W."/>
            <person name="Leroy P."/>
            <person name="Li P."/>
            <person name="You F.M."/>
            <person name="Sun Q."/>
            <person name="Liu Z."/>
            <person name="Lyons E."/>
            <person name="Wicker T."/>
            <person name="Salzberg S.L."/>
            <person name="Devos K.M."/>
            <person name="Dvorak J."/>
        </authorList>
    </citation>
    <scope>NUCLEOTIDE SEQUENCE [LARGE SCALE GENOMIC DNA]</scope>
    <source>
        <strain evidence="2">cv. AL8/78</strain>
    </source>
</reference>
<feature type="chain" id="PRO_5019154734" evidence="1">
    <location>
        <begin position="31"/>
        <end position="81"/>
    </location>
</feature>
<name>A0A453MR83_AEGTS</name>
<reference evidence="2" key="4">
    <citation type="submission" date="2019-03" db="UniProtKB">
        <authorList>
            <consortium name="EnsemblPlants"/>
        </authorList>
    </citation>
    <scope>IDENTIFICATION</scope>
</reference>